<dbReference type="GO" id="GO:0032549">
    <property type="term" value="F:ribonucleoside binding"/>
    <property type="evidence" value="ECO:0007669"/>
    <property type="project" value="InterPro"/>
</dbReference>
<dbReference type="InterPro" id="IPR007121">
    <property type="entry name" value="RNA_pol_bsu_CS"/>
</dbReference>
<evidence type="ECO:0000256" key="6">
    <source>
        <dbReference type="ARBA" id="ARBA00022528"/>
    </source>
</evidence>
<evidence type="ECO:0000259" key="13">
    <source>
        <dbReference type="Pfam" id="PF00562"/>
    </source>
</evidence>
<evidence type="ECO:0000256" key="7">
    <source>
        <dbReference type="ARBA" id="ARBA00022640"/>
    </source>
</evidence>
<evidence type="ECO:0000256" key="5">
    <source>
        <dbReference type="ARBA" id="ARBA00022478"/>
    </source>
</evidence>
<evidence type="ECO:0000256" key="11">
    <source>
        <dbReference type="ARBA" id="ARBA00026088"/>
    </source>
</evidence>
<name>A0A140GII3_9CHLO</name>
<evidence type="ECO:0000256" key="2">
    <source>
        <dbReference type="ARBA" id="ARBA00004229"/>
    </source>
</evidence>
<sequence length="469" mass="53566">MKTNTLPYNLQKYQRSNQDTCLVQRPMVQEGDWVQMGDLLADCSASHAGELSLGQNILIAYMPWEGYNYEDAILINERLVDEDLYTSIHIERYEIETTKNKYGNEEITNQIPDISKKETKHLDERGIVKRGTWVEEGDILVGKITPIDKKFQSPYQKLLYLILEKELQPTRDSSLRTPKGLKAKVIEIKIFQKLKEKPKSVHVYLAEKRKIKLGDKMAGRHGNKGIVSQILPRQDMPYLPDGTPIDMVLNPLGVPSRMNVGQIYECLLGLAASYLGQTFRMTPFDEIYGAQASRSFTFFKLYEARLKTHKKWLFNPSYPGKMKVFDGRTGEPFDQPVTVGIAYLLKLVHLVDDKIHARSIGPYSLVTQQPLKGRSKYGGQRLGEMEVWALEGYGSAFTLLEMLTIKSDDITGRMTLWSNILLQNEIYIGTPESFKVLVCELQALCLDIGLFRINKRGLLKKVEHLSRLP</sequence>
<dbReference type="AlphaFoldDB" id="A0A140GII3"/>
<dbReference type="GO" id="GO:0003899">
    <property type="term" value="F:DNA-directed RNA polymerase activity"/>
    <property type="evidence" value="ECO:0007669"/>
    <property type="project" value="UniProtKB-EC"/>
</dbReference>
<comment type="subunit">
    <text evidence="11">In plastids the minimal PEP RNA polymerase catalytic core is composed of four subunits: alpha, beta, beta', and beta''. When a (nuclear-encoded) sigma factor is associated with the core the holoenzyme is formed, which can initiate transcription.</text>
</comment>
<evidence type="ECO:0000313" key="15">
    <source>
        <dbReference type="EMBL" id="AMN09098.1"/>
    </source>
</evidence>
<evidence type="ECO:0000256" key="8">
    <source>
        <dbReference type="ARBA" id="ARBA00022679"/>
    </source>
</evidence>
<keyword evidence="10" id="KW-0804">Transcription</keyword>
<reference evidence="15" key="1">
    <citation type="journal article" date="2016" name="Mol. Phylogenet. Evol.">
        <title>Chloroplast phylogenomic data from the green algal order Sphaeropleales (Chlorophyceae, Chlorophyta) reveal complex patterns of sequence evolution.</title>
        <authorList>
            <person name="Fucikova K."/>
            <person name="Lewis P.O."/>
            <person name="Lewis L.A."/>
        </authorList>
    </citation>
    <scope>NUCLEOTIDE SEQUENCE</scope>
    <source>
        <strain evidence="15">UTEX B 2979</strain>
    </source>
</reference>
<dbReference type="InterPro" id="IPR007120">
    <property type="entry name" value="DNA-dir_RNAP_su2_dom"/>
</dbReference>
<dbReference type="Gene3D" id="2.40.270.10">
    <property type="entry name" value="DNA-directed RNA polymerase, subunit 2, domain 6"/>
    <property type="match status" value="2"/>
</dbReference>
<dbReference type="EMBL" id="KT369332">
    <property type="protein sequence ID" value="AMN09098.1"/>
    <property type="molecule type" value="Genomic_DNA"/>
</dbReference>
<dbReference type="Gene3D" id="2.40.50.100">
    <property type="match status" value="1"/>
</dbReference>
<comment type="subcellular location">
    <subcellularLocation>
        <location evidence="2">Plastid</location>
        <location evidence="2">Chloroplast</location>
    </subcellularLocation>
</comment>
<keyword evidence="7 15" id="KW-0934">Plastid</keyword>
<evidence type="ECO:0000256" key="10">
    <source>
        <dbReference type="ARBA" id="ARBA00023163"/>
    </source>
</evidence>
<comment type="similarity">
    <text evidence="3">Belongs to the RNA polymerase beta chain family.</text>
</comment>
<dbReference type="GO" id="GO:0003677">
    <property type="term" value="F:DNA binding"/>
    <property type="evidence" value="ECO:0007669"/>
    <property type="project" value="InterPro"/>
</dbReference>
<feature type="domain" description="DNA-directed RNA polymerase subunit 2 hybrid-binding" evidence="13">
    <location>
        <begin position="6"/>
        <end position="376"/>
    </location>
</feature>
<evidence type="ECO:0000259" key="14">
    <source>
        <dbReference type="Pfam" id="PF04560"/>
    </source>
</evidence>
<evidence type="ECO:0000256" key="4">
    <source>
        <dbReference type="ARBA" id="ARBA00012418"/>
    </source>
</evidence>
<evidence type="ECO:0000256" key="9">
    <source>
        <dbReference type="ARBA" id="ARBA00022695"/>
    </source>
</evidence>
<proteinExistence type="inferred from homology"/>
<evidence type="ECO:0000256" key="12">
    <source>
        <dbReference type="ARBA" id="ARBA00032782"/>
    </source>
</evidence>
<geneLocation type="chloroplast" evidence="15"/>
<dbReference type="SUPFAM" id="SSF64484">
    <property type="entry name" value="beta and beta-prime subunits of DNA dependent RNA-polymerase"/>
    <property type="match status" value="1"/>
</dbReference>
<dbReference type="Gene3D" id="2.40.50.150">
    <property type="match status" value="1"/>
</dbReference>
<evidence type="ECO:0000256" key="1">
    <source>
        <dbReference type="ARBA" id="ARBA00004026"/>
    </source>
</evidence>
<dbReference type="GO" id="GO:0006351">
    <property type="term" value="P:DNA-templated transcription"/>
    <property type="evidence" value="ECO:0007669"/>
    <property type="project" value="InterPro"/>
</dbReference>
<dbReference type="InterPro" id="IPR037033">
    <property type="entry name" value="DNA-dir_RNAP_su2_hyb_sf"/>
</dbReference>
<dbReference type="Gene3D" id="3.90.1800.10">
    <property type="entry name" value="RNA polymerase alpha subunit dimerisation domain"/>
    <property type="match status" value="1"/>
</dbReference>
<evidence type="ECO:0000256" key="3">
    <source>
        <dbReference type="ARBA" id="ARBA00006835"/>
    </source>
</evidence>
<protein>
    <recommendedName>
        <fullName evidence="4">DNA-directed RNA polymerase</fullName>
        <ecNumber evidence="4">2.7.7.6</ecNumber>
    </recommendedName>
    <alternativeName>
        <fullName evidence="12">PEP</fullName>
    </alternativeName>
</protein>
<dbReference type="PROSITE" id="PS01166">
    <property type="entry name" value="RNA_POL_BETA"/>
    <property type="match status" value="1"/>
</dbReference>
<dbReference type="EC" id="2.7.7.6" evidence="4"/>
<dbReference type="CDD" id="cd00653">
    <property type="entry name" value="RNA_pol_B_RPB2"/>
    <property type="match status" value="1"/>
</dbReference>
<dbReference type="InterPro" id="IPR007641">
    <property type="entry name" value="RNA_pol_Rpb2_7"/>
</dbReference>
<dbReference type="InterPro" id="IPR014724">
    <property type="entry name" value="RNA_pol_RPB2_OB-fold"/>
</dbReference>
<dbReference type="PANTHER" id="PTHR20856">
    <property type="entry name" value="DNA-DIRECTED RNA POLYMERASE I SUBUNIT 2"/>
    <property type="match status" value="1"/>
</dbReference>
<gene>
    <name evidence="15" type="primary">rpoBb</name>
</gene>
<dbReference type="GO" id="GO:0009507">
    <property type="term" value="C:chloroplast"/>
    <property type="evidence" value="ECO:0007669"/>
    <property type="project" value="UniProtKB-SubCell"/>
</dbReference>
<keyword evidence="9" id="KW-0548">Nucleotidyltransferase</keyword>
<organism evidence="15">
    <name type="scientific">Rotundella rotunda</name>
    <dbReference type="NCBI Taxonomy" id="1357779"/>
    <lineage>
        <taxon>Eukaryota</taxon>
        <taxon>Viridiplantae</taxon>
        <taxon>Chlorophyta</taxon>
        <taxon>core chlorophytes</taxon>
        <taxon>Chlorophyceae</taxon>
        <taxon>CS clade</taxon>
        <taxon>Sphaeropleales</taxon>
        <taxon>Rotundellaceae</taxon>
        <taxon>Rotundella</taxon>
    </lineage>
</organism>
<dbReference type="GO" id="GO:0000428">
    <property type="term" value="C:DNA-directed RNA polymerase complex"/>
    <property type="evidence" value="ECO:0007669"/>
    <property type="project" value="UniProtKB-KW"/>
</dbReference>
<keyword evidence="8" id="KW-0808">Transferase</keyword>
<keyword evidence="6 15" id="KW-0150">Chloroplast</keyword>
<feature type="domain" description="RNA polymerase Rpb2" evidence="14">
    <location>
        <begin position="378"/>
        <end position="450"/>
    </location>
</feature>
<dbReference type="InterPro" id="IPR015712">
    <property type="entry name" value="DNA-dir_RNA_pol_su2"/>
</dbReference>
<dbReference type="Pfam" id="PF04560">
    <property type="entry name" value="RNA_pol_Rpb2_7"/>
    <property type="match status" value="1"/>
</dbReference>
<keyword evidence="5" id="KW-0240">DNA-directed RNA polymerase</keyword>
<dbReference type="Pfam" id="PF00562">
    <property type="entry name" value="RNA_pol_Rpb2_6"/>
    <property type="match status" value="1"/>
</dbReference>
<comment type="function">
    <text evidence="1">DNA-dependent RNA polymerase catalyzes the transcription of DNA into RNA using the four ribonucleoside triphosphates as substrates.</text>
</comment>
<accession>A0A140GII3</accession>